<feature type="transmembrane region" description="Helical" evidence="9">
    <location>
        <begin position="163"/>
        <end position="186"/>
    </location>
</feature>
<dbReference type="SUPFAM" id="SSF103473">
    <property type="entry name" value="MFS general substrate transporter"/>
    <property type="match status" value="1"/>
</dbReference>
<keyword evidence="12" id="KW-1185">Reference proteome</keyword>
<evidence type="ECO:0000256" key="5">
    <source>
        <dbReference type="ARBA" id="ARBA00022692"/>
    </source>
</evidence>
<evidence type="ECO:0000256" key="4">
    <source>
        <dbReference type="ARBA" id="ARBA00022475"/>
    </source>
</evidence>
<reference evidence="11 12" key="1">
    <citation type="submission" date="2019-08" db="EMBL/GenBank/DDBJ databases">
        <authorList>
            <person name="Peeters C."/>
        </authorList>
    </citation>
    <scope>NUCLEOTIDE SEQUENCE [LARGE SCALE GENOMIC DNA]</scope>
    <source>
        <strain evidence="11 12">LMG 31116</strain>
    </source>
</reference>
<dbReference type="InterPro" id="IPR005829">
    <property type="entry name" value="Sugar_transporter_CS"/>
</dbReference>
<feature type="transmembrane region" description="Helical" evidence="9">
    <location>
        <begin position="283"/>
        <end position="301"/>
    </location>
</feature>
<dbReference type="FunFam" id="1.20.1250.20:FF:000001">
    <property type="entry name" value="Dicarboxylate MFS transporter"/>
    <property type="match status" value="1"/>
</dbReference>
<protein>
    <submittedName>
        <fullName evidence="11">MFS transporter</fullName>
    </submittedName>
</protein>
<dbReference type="Proteomes" id="UP000368474">
    <property type="component" value="Unassembled WGS sequence"/>
</dbReference>
<feature type="transmembrane region" description="Helical" evidence="9">
    <location>
        <begin position="62"/>
        <end position="86"/>
    </location>
</feature>
<dbReference type="PROSITE" id="PS50850">
    <property type="entry name" value="MFS"/>
    <property type="match status" value="1"/>
</dbReference>
<evidence type="ECO:0000256" key="7">
    <source>
        <dbReference type="ARBA" id="ARBA00022989"/>
    </source>
</evidence>
<dbReference type="InterPro" id="IPR020846">
    <property type="entry name" value="MFS_dom"/>
</dbReference>
<dbReference type="InterPro" id="IPR036259">
    <property type="entry name" value="MFS_trans_sf"/>
</dbReference>
<accession>A0A5E4VUF1</accession>
<evidence type="ECO:0000256" key="9">
    <source>
        <dbReference type="SAM" id="Phobius"/>
    </source>
</evidence>
<feature type="transmembrane region" description="Helical" evidence="9">
    <location>
        <begin position="376"/>
        <end position="397"/>
    </location>
</feature>
<keyword evidence="6" id="KW-0769">Symport</keyword>
<evidence type="ECO:0000313" key="11">
    <source>
        <dbReference type="EMBL" id="VVE16137.1"/>
    </source>
</evidence>
<evidence type="ECO:0000313" key="12">
    <source>
        <dbReference type="Proteomes" id="UP000368474"/>
    </source>
</evidence>
<comment type="similarity">
    <text evidence="2">Belongs to the major facilitator superfamily. Metabolite:H+ Symporter (MHS) family (TC 2.A.1.6) family.</text>
</comment>
<dbReference type="Pfam" id="PF07690">
    <property type="entry name" value="MFS_1"/>
    <property type="match status" value="1"/>
</dbReference>
<feature type="domain" description="Major facilitator superfamily (MFS) profile" evidence="10">
    <location>
        <begin position="26"/>
        <end position="430"/>
    </location>
</feature>
<dbReference type="RefSeq" id="WP_174971308.1">
    <property type="nucleotide sequence ID" value="NZ_CABPSD010000007.1"/>
</dbReference>
<evidence type="ECO:0000256" key="1">
    <source>
        <dbReference type="ARBA" id="ARBA00004651"/>
    </source>
</evidence>
<proteinExistence type="inferred from homology"/>
<evidence type="ECO:0000259" key="10">
    <source>
        <dbReference type="PROSITE" id="PS50850"/>
    </source>
</evidence>
<keyword evidence="8 9" id="KW-0472">Membrane</keyword>
<dbReference type="EMBL" id="CABPSD010000007">
    <property type="protein sequence ID" value="VVE16137.1"/>
    <property type="molecule type" value="Genomic_DNA"/>
</dbReference>
<dbReference type="PANTHER" id="PTHR43528">
    <property type="entry name" value="ALPHA-KETOGLUTARATE PERMEASE"/>
    <property type="match status" value="1"/>
</dbReference>
<keyword evidence="4" id="KW-1003">Cell membrane</keyword>
<name>A0A5E4VUF1_9BURK</name>
<organism evidence="11 12">
    <name type="scientific">Pandoraea morbifera</name>
    <dbReference type="NCBI Taxonomy" id="2508300"/>
    <lineage>
        <taxon>Bacteria</taxon>
        <taxon>Pseudomonadati</taxon>
        <taxon>Pseudomonadota</taxon>
        <taxon>Betaproteobacteria</taxon>
        <taxon>Burkholderiales</taxon>
        <taxon>Burkholderiaceae</taxon>
        <taxon>Pandoraea</taxon>
    </lineage>
</organism>
<sequence length="431" mass="45267">MQQLSTLATEAARPVGGPAGKARRRALVAGIAGNVLEWYDFGVYGFLAATLGRHFFPSTDQYAALLATFGVFGVGFVARPVGSVVLGRIADIKGRKSVLTLTVMLMAMSTVAIGLLPSYASIGLWAPVMLVVARFVQGFSAGGEWGSASTFLYEWAGKGRQGFVGAFQQSTIGAGLLLAAAVAGLLSVVLSPTDMSNWGWRIPFLLGAILGPVGAFMRRNVDESPDFEKSGASEAPAMPTATFVRRVIQTFAFGVFWGGGAYMVLVYMASFAHTYASIGHVQALWSSSLALFIFAVFSPVMGAVSDRIGRKPLVIVSCLLFAFAAYPAYGLLLGRPSLVSLMLVQGLMALAYTLFTGPGPALVSEMFPTRVRATGVSIGIGLSAVMGGFAPMIATWLIRNTGNPQSAGWLLSGFAAISFVAILTIPASRRA</sequence>
<dbReference type="Gene3D" id="1.20.1250.20">
    <property type="entry name" value="MFS general substrate transporter like domains"/>
    <property type="match status" value="2"/>
</dbReference>
<evidence type="ECO:0000256" key="2">
    <source>
        <dbReference type="ARBA" id="ARBA00008240"/>
    </source>
</evidence>
<dbReference type="InterPro" id="IPR051084">
    <property type="entry name" value="H+-coupled_symporters"/>
</dbReference>
<dbReference type="InterPro" id="IPR005828">
    <property type="entry name" value="MFS_sugar_transport-like"/>
</dbReference>
<evidence type="ECO:0000256" key="3">
    <source>
        <dbReference type="ARBA" id="ARBA00022448"/>
    </source>
</evidence>
<dbReference type="AlphaFoldDB" id="A0A5E4VUF1"/>
<dbReference type="GO" id="GO:0005886">
    <property type="term" value="C:plasma membrane"/>
    <property type="evidence" value="ECO:0007669"/>
    <property type="project" value="UniProtKB-SubCell"/>
</dbReference>
<dbReference type="PROSITE" id="PS00216">
    <property type="entry name" value="SUGAR_TRANSPORT_1"/>
    <property type="match status" value="1"/>
</dbReference>
<dbReference type="GO" id="GO:0015293">
    <property type="term" value="F:symporter activity"/>
    <property type="evidence" value="ECO:0007669"/>
    <property type="project" value="UniProtKB-KW"/>
</dbReference>
<keyword evidence="5 9" id="KW-0812">Transmembrane</keyword>
<keyword evidence="7 9" id="KW-1133">Transmembrane helix</keyword>
<dbReference type="PANTHER" id="PTHR43528:SF1">
    <property type="entry name" value="ALPHA-KETOGLUTARATE PERMEASE"/>
    <property type="match status" value="1"/>
</dbReference>
<feature type="transmembrane region" description="Helical" evidence="9">
    <location>
        <begin position="409"/>
        <end position="427"/>
    </location>
</feature>
<comment type="subcellular location">
    <subcellularLocation>
        <location evidence="1">Cell membrane</location>
        <topology evidence="1">Multi-pass membrane protein</topology>
    </subcellularLocation>
</comment>
<evidence type="ECO:0000256" key="6">
    <source>
        <dbReference type="ARBA" id="ARBA00022847"/>
    </source>
</evidence>
<feature type="transmembrane region" description="Helical" evidence="9">
    <location>
        <begin position="338"/>
        <end position="355"/>
    </location>
</feature>
<keyword evidence="3" id="KW-0813">Transport</keyword>
<evidence type="ECO:0000256" key="8">
    <source>
        <dbReference type="ARBA" id="ARBA00023136"/>
    </source>
</evidence>
<gene>
    <name evidence="11" type="ORF">PMO31116_02862</name>
</gene>
<feature type="transmembrane region" description="Helical" evidence="9">
    <location>
        <begin position="98"/>
        <end position="116"/>
    </location>
</feature>
<dbReference type="InterPro" id="IPR011701">
    <property type="entry name" value="MFS"/>
</dbReference>
<dbReference type="Pfam" id="PF00083">
    <property type="entry name" value="Sugar_tr"/>
    <property type="match status" value="1"/>
</dbReference>
<feature type="transmembrane region" description="Helical" evidence="9">
    <location>
        <begin position="313"/>
        <end position="332"/>
    </location>
</feature>
<feature type="transmembrane region" description="Helical" evidence="9">
    <location>
        <begin position="251"/>
        <end position="271"/>
    </location>
</feature>